<proteinExistence type="predicted"/>
<dbReference type="Proteomes" id="UP000004994">
    <property type="component" value="Chromosome 1"/>
</dbReference>
<evidence type="ECO:0000313" key="2">
    <source>
        <dbReference type="Proteomes" id="UP000004994"/>
    </source>
</evidence>
<reference evidence="1" key="2">
    <citation type="submission" date="2019-01" db="UniProtKB">
        <authorList>
            <consortium name="EnsemblPlants"/>
        </authorList>
    </citation>
    <scope>IDENTIFICATION</scope>
    <source>
        <strain evidence="1">cv. Heinz 1706</strain>
    </source>
</reference>
<keyword evidence="2" id="KW-1185">Reference proteome</keyword>
<dbReference type="InParanoid" id="A0A3Q7ESK1"/>
<accession>A0A3Q7ESK1</accession>
<evidence type="ECO:0000313" key="1">
    <source>
        <dbReference type="EnsemblPlants" id="Solyc01g105493.1.1"/>
    </source>
</evidence>
<dbReference type="EnsemblPlants" id="Solyc01g105493.1.1">
    <property type="protein sequence ID" value="Solyc01g105493.1.1"/>
    <property type="gene ID" value="Solyc01g105493.1"/>
</dbReference>
<sequence length="136" mass="15263">MVRKTHHLQRPQFTLMQDESICWFRATTLESDGMQLQRSYKEGKLSALDPSCDQVNNHTFLSAQESNLIENLRLAESPVNDLKVSQRQCVFLRSDVATKSVKSRSHVNAILILHSGYLATILAATKPAARATPNRA</sequence>
<protein>
    <submittedName>
        <fullName evidence="1">Uncharacterized protein</fullName>
    </submittedName>
</protein>
<reference evidence="1" key="1">
    <citation type="journal article" date="2012" name="Nature">
        <title>The tomato genome sequence provides insights into fleshy fruit evolution.</title>
        <authorList>
            <consortium name="Tomato Genome Consortium"/>
        </authorList>
    </citation>
    <scope>NUCLEOTIDE SEQUENCE [LARGE SCALE GENOMIC DNA]</scope>
    <source>
        <strain evidence="1">cv. Heinz 1706</strain>
    </source>
</reference>
<name>A0A3Q7ESK1_SOLLC</name>
<organism evidence="1">
    <name type="scientific">Solanum lycopersicum</name>
    <name type="common">Tomato</name>
    <name type="synonym">Lycopersicon esculentum</name>
    <dbReference type="NCBI Taxonomy" id="4081"/>
    <lineage>
        <taxon>Eukaryota</taxon>
        <taxon>Viridiplantae</taxon>
        <taxon>Streptophyta</taxon>
        <taxon>Embryophyta</taxon>
        <taxon>Tracheophyta</taxon>
        <taxon>Spermatophyta</taxon>
        <taxon>Magnoliopsida</taxon>
        <taxon>eudicotyledons</taxon>
        <taxon>Gunneridae</taxon>
        <taxon>Pentapetalae</taxon>
        <taxon>asterids</taxon>
        <taxon>lamiids</taxon>
        <taxon>Solanales</taxon>
        <taxon>Solanaceae</taxon>
        <taxon>Solanoideae</taxon>
        <taxon>Solaneae</taxon>
        <taxon>Solanum</taxon>
        <taxon>Solanum subgen. Lycopersicon</taxon>
    </lineage>
</organism>
<dbReference type="AlphaFoldDB" id="A0A3Q7ESK1"/>
<dbReference type="Gramene" id="Solyc01g105493.1.1">
    <property type="protein sequence ID" value="Solyc01g105493.1.1"/>
    <property type="gene ID" value="Solyc01g105493.1"/>
</dbReference>